<keyword evidence="2" id="KW-1185">Reference proteome</keyword>
<dbReference type="EMBL" id="JABBHF010000002">
    <property type="protein sequence ID" value="NMH86571.1"/>
    <property type="molecule type" value="Genomic_DNA"/>
</dbReference>
<evidence type="ECO:0000313" key="2">
    <source>
        <dbReference type="Proteomes" id="UP000746690"/>
    </source>
</evidence>
<name>A0ABX1RTS6_9FLAO</name>
<organism evidence="1 2">
    <name type="scientific">Flavivirga algicola</name>
    <dbReference type="NCBI Taxonomy" id="2729136"/>
    <lineage>
        <taxon>Bacteria</taxon>
        <taxon>Pseudomonadati</taxon>
        <taxon>Bacteroidota</taxon>
        <taxon>Flavobacteriia</taxon>
        <taxon>Flavobacteriales</taxon>
        <taxon>Flavobacteriaceae</taxon>
        <taxon>Flavivirga</taxon>
    </lineage>
</organism>
<dbReference type="RefSeq" id="WP_169670228.1">
    <property type="nucleotide sequence ID" value="NZ_JABBHF010000002.1"/>
</dbReference>
<reference evidence="1 2" key="1">
    <citation type="submission" date="2020-04" db="EMBL/GenBank/DDBJ databases">
        <title>A Flavivirga sp. nov.</title>
        <authorList>
            <person name="Sun X."/>
        </authorList>
    </citation>
    <scope>NUCLEOTIDE SEQUENCE [LARGE SCALE GENOMIC DNA]</scope>
    <source>
        <strain evidence="1 2">Y03</strain>
    </source>
</reference>
<dbReference type="Proteomes" id="UP000746690">
    <property type="component" value="Unassembled WGS sequence"/>
</dbReference>
<protein>
    <submittedName>
        <fullName evidence="1">Peptidoglycan-binding protein</fullName>
    </submittedName>
</protein>
<sequence length="492" mass="55318">MNRIPDFSYAGYKNSEVPIPNIPVVYTIKPIEGDNTNHIQKAIDSVGKMPLNEHGFRGTLLLKAGSYSVSGTIYIKYSGVVVRGEGDGENISKNTVINAIGNTPENRTILIAGGNKNYRLDDDWEWGSRSFITSDFVQVGSHEFEVENPSLYKKGDHIVIKHPCTQKWLEVNEWGVNNDKTKFWHEGELPIVYNRYIKKIEGNKITIDAPVFNHLDKSLSRSFIYKYNRKGLLTNIGIENLRIDIHTLGRNDIKNHAENAIALRQIEDAWVKNCTMLHFWKSGVVTETAFRISVIDTKALQPYGVVTGGQRYNFNASNYSQQILFYHCHASNSRHAYVSNGRSTVSGVAVVECTSTKSYTASEGHQKWSQGLLFDNLNEIETRSESEGGNRIMGFYNRGNWANGHGWSTVHSVLWNCNARGKAISVQKPPTGQNYAIGCFGVVSGKGPFKGPIGYIEGSNKKELYPKSLFKAQYRERTGKEFDVLKTYDTSF</sequence>
<accession>A0ABX1RTS6</accession>
<comment type="caution">
    <text evidence="1">The sequence shown here is derived from an EMBL/GenBank/DDBJ whole genome shotgun (WGS) entry which is preliminary data.</text>
</comment>
<dbReference type="InterPro" id="IPR011050">
    <property type="entry name" value="Pectin_lyase_fold/virulence"/>
</dbReference>
<proteinExistence type="predicted"/>
<evidence type="ECO:0000313" key="1">
    <source>
        <dbReference type="EMBL" id="NMH86571.1"/>
    </source>
</evidence>
<dbReference type="SUPFAM" id="SSF51126">
    <property type="entry name" value="Pectin lyase-like"/>
    <property type="match status" value="1"/>
</dbReference>
<gene>
    <name evidence="1" type="ORF">HHX25_03580</name>
</gene>